<dbReference type="Proteomes" id="UP000653454">
    <property type="component" value="Unassembled WGS sequence"/>
</dbReference>
<proteinExistence type="predicted"/>
<name>A0A8S4G5Z2_PLUXY</name>
<dbReference type="AlphaFoldDB" id="A0A8S4G5Z2"/>
<accession>A0A8S4G5Z2</accession>
<gene>
    <name evidence="2" type="ORF">PLXY2_LOCUS13476</name>
</gene>
<dbReference type="EMBL" id="CAJHNJ030000097">
    <property type="protein sequence ID" value="CAG9135181.1"/>
    <property type="molecule type" value="Genomic_DNA"/>
</dbReference>
<evidence type="ECO:0000313" key="2">
    <source>
        <dbReference type="EMBL" id="CAG9135181.1"/>
    </source>
</evidence>
<reference evidence="2" key="1">
    <citation type="submission" date="2020-11" db="EMBL/GenBank/DDBJ databases">
        <authorList>
            <person name="Whiteford S."/>
        </authorList>
    </citation>
    <scope>NUCLEOTIDE SEQUENCE</scope>
</reference>
<sequence length="322" mass="37029">MADVHLNPFYNSQIEIINSKMCVHAARHSERSCELRRAMERLRSVRARVRHVMATEEHARGVAEWEDTAAAGEMPDARSYEEVEEFIKCLLKDFRCDDLNGIYDRDGRPDGFLDQYNGKKENSAGDPETSVYSTISDEDTSKKDCHVKIIKVTNVYKVAYLKNYIKQKRLRRANKHAMLEKKMESIKKLLEDWQTTLNNVLNTKLRITLDPSQLDHVSQEAMCMEAMGDYSKTNCSETDSDIKINEAYEDTNLNWDQSRYPYPYEDMRDCARNEPVYDTSMYNSSIADCLRSHGPGNVLFVLPEETSSQLAIEEVKSDCGDG</sequence>
<keyword evidence="3" id="KW-1185">Reference proteome</keyword>
<feature type="compositionally biased region" description="Basic and acidic residues" evidence="1">
    <location>
        <begin position="113"/>
        <end position="123"/>
    </location>
</feature>
<evidence type="ECO:0000313" key="3">
    <source>
        <dbReference type="Proteomes" id="UP000653454"/>
    </source>
</evidence>
<feature type="region of interest" description="Disordered" evidence="1">
    <location>
        <begin position="113"/>
        <end position="137"/>
    </location>
</feature>
<protein>
    <submittedName>
        <fullName evidence="2">(diamondback moth) hypothetical protein</fullName>
    </submittedName>
</protein>
<comment type="caution">
    <text evidence="2">The sequence shown here is derived from an EMBL/GenBank/DDBJ whole genome shotgun (WGS) entry which is preliminary data.</text>
</comment>
<organism evidence="2 3">
    <name type="scientific">Plutella xylostella</name>
    <name type="common">Diamondback moth</name>
    <name type="synonym">Plutella maculipennis</name>
    <dbReference type="NCBI Taxonomy" id="51655"/>
    <lineage>
        <taxon>Eukaryota</taxon>
        <taxon>Metazoa</taxon>
        <taxon>Ecdysozoa</taxon>
        <taxon>Arthropoda</taxon>
        <taxon>Hexapoda</taxon>
        <taxon>Insecta</taxon>
        <taxon>Pterygota</taxon>
        <taxon>Neoptera</taxon>
        <taxon>Endopterygota</taxon>
        <taxon>Lepidoptera</taxon>
        <taxon>Glossata</taxon>
        <taxon>Ditrysia</taxon>
        <taxon>Yponomeutoidea</taxon>
        <taxon>Plutellidae</taxon>
        <taxon>Plutella</taxon>
    </lineage>
</organism>
<evidence type="ECO:0000256" key="1">
    <source>
        <dbReference type="SAM" id="MobiDB-lite"/>
    </source>
</evidence>